<feature type="chain" id="PRO_5002748969" evidence="1">
    <location>
        <begin position="36"/>
        <end position="87"/>
    </location>
</feature>
<sequence>MCSIRIVRDIWFMCNMLQLCPRVLWASLFPEWVSGVSFAADTPSSHVLFMAVPRLSGDTCQMRAFHSTYIPPVPVLPSDNVSNDGVK</sequence>
<keyword evidence="3" id="KW-1185">Reference proteome</keyword>
<name>B0DB01_LACBS</name>
<dbReference type="RefSeq" id="XP_001881366.1">
    <property type="nucleotide sequence ID" value="XM_001881331.1"/>
</dbReference>
<evidence type="ECO:0000313" key="2">
    <source>
        <dbReference type="EMBL" id="EDR08296.1"/>
    </source>
</evidence>
<dbReference type="InParanoid" id="B0DB01"/>
<gene>
    <name evidence="2" type="ORF">LACBIDRAFT_297831</name>
</gene>
<evidence type="ECO:0000313" key="3">
    <source>
        <dbReference type="Proteomes" id="UP000001194"/>
    </source>
</evidence>
<dbReference type="AlphaFoldDB" id="B0DB01"/>
<reference evidence="2 3" key="1">
    <citation type="journal article" date="2008" name="Nature">
        <title>The genome of Laccaria bicolor provides insights into mycorrhizal symbiosis.</title>
        <authorList>
            <person name="Martin F."/>
            <person name="Aerts A."/>
            <person name="Ahren D."/>
            <person name="Brun A."/>
            <person name="Danchin E.G.J."/>
            <person name="Duchaussoy F."/>
            <person name="Gibon J."/>
            <person name="Kohler A."/>
            <person name="Lindquist E."/>
            <person name="Pereda V."/>
            <person name="Salamov A."/>
            <person name="Shapiro H.J."/>
            <person name="Wuyts J."/>
            <person name="Blaudez D."/>
            <person name="Buee M."/>
            <person name="Brokstein P."/>
            <person name="Canbaeck B."/>
            <person name="Cohen D."/>
            <person name="Courty P.E."/>
            <person name="Coutinho P.M."/>
            <person name="Delaruelle C."/>
            <person name="Detter J.C."/>
            <person name="Deveau A."/>
            <person name="DiFazio S."/>
            <person name="Duplessis S."/>
            <person name="Fraissinet-Tachet L."/>
            <person name="Lucic E."/>
            <person name="Frey-Klett P."/>
            <person name="Fourrey C."/>
            <person name="Feussner I."/>
            <person name="Gay G."/>
            <person name="Grimwood J."/>
            <person name="Hoegger P.J."/>
            <person name="Jain P."/>
            <person name="Kilaru S."/>
            <person name="Labbe J."/>
            <person name="Lin Y.C."/>
            <person name="Legue V."/>
            <person name="Le Tacon F."/>
            <person name="Marmeisse R."/>
            <person name="Melayah D."/>
            <person name="Montanini B."/>
            <person name="Muratet M."/>
            <person name="Nehls U."/>
            <person name="Niculita-Hirzel H."/>
            <person name="Oudot-Le Secq M.P."/>
            <person name="Peter M."/>
            <person name="Quesneville H."/>
            <person name="Rajashekar B."/>
            <person name="Reich M."/>
            <person name="Rouhier N."/>
            <person name="Schmutz J."/>
            <person name="Yin T."/>
            <person name="Chalot M."/>
            <person name="Henrissat B."/>
            <person name="Kuees U."/>
            <person name="Lucas S."/>
            <person name="Van de Peer Y."/>
            <person name="Podila G.K."/>
            <person name="Polle A."/>
            <person name="Pukkila P.J."/>
            <person name="Richardson P.M."/>
            <person name="Rouze P."/>
            <person name="Sanders I.R."/>
            <person name="Stajich J.E."/>
            <person name="Tunlid A."/>
            <person name="Tuskan G."/>
            <person name="Grigoriev I.V."/>
        </authorList>
    </citation>
    <scope>NUCLEOTIDE SEQUENCE [LARGE SCALE GENOMIC DNA]</scope>
    <source>
        <strain evidence="3">S238N-H82 / ATCC MYA-4686</strain>
    </source>
</reference>
<organism evidence="3">
    <name type="scientific">Laccaria bicolor (strain S238N-H82 / ATCC MYA-4686)</name>
    <name type="common">Bicoloured deceiver</name>
    <name type="synonym">Laccaria laccata var. bicolor</name>
    <dbReference type="NCBI Taxonomy" id="486041"/>
    <lineage>
        <taxon>Eukaryota</taxon>
        <taxon>Fungi</taxon>
        <taxon>Dikarya</taxon>
        <taxon>Basidiomycota</taxon>
        <taxon>Agaricomycotina</taxon>
        <taxon>Agaricomycetes</taxon>
        <taxon>Agaricomycetidae</taxon>
        <taxon>Agaricales</taxon>
        <taxon>Agaricineae</taxon>
        <taxon>Hydnangiaceae</taxon>
        <taxon>Laccaria</taxon>
    </lineage>
</organism>
<dbReference type="GeneID" id="6077026"/>
<proteinExistence type="predicted"/>
<dbReference type="Proteomes" id="UP000001194">
    <property type="component" value="Unassembled WGS sequence"/>
</dbReference>
<evidence type="ECO:0000256" key="1">
    <source>
        <dbReference type="SAM" id="SignalP"/>
    </source>
</evidence>
<dbReference type="KEGG" id="lbc:LACBIDRAFT_297831"/>
<dbReference type="HOGENOM" id="CLU_2483740_0_0_1"/>
<accession>B0DB01</accession>
<keyword evidence="1" id="KW-0732">Signal</keyword>
<feature type="signal peptide" evidence="1">
    <location>
        <begin position="1"/>
        <end position="35"/>
    </location>
</feature>
<dbReference type="EMBL" id="DS547102">
    <property type="protein sequence ID" value="EDR08296.1"/>
    <property type="molecule type" value="Genomic_DNA"/>
</dbReference>
<protein>
    <submittedName>
        <fullName evidence="2">Predicted protein</fullName>
    </submittedName>
</protein>